<protein>
    <submittedName>
        <fullName evidence="1">ATPase</fullName>
    </submittedName>
</protein>
<evidence type="ECO:0000313" key="2">
    <source>
        <dbReference type="Proteomes" id="UP000196560"/>
    </source>
</evidence>
<organism evidence="1 2">
    <name type="scientific">Enorma massiliensis</name>
    <dbReference type="NCBI Taxonomy" id="1472761"/>
    <lineage>
        <taxon>Bacteria</taxon>
        <taxon>Bacillati</taxon>
        <taxon>Actinomycetota</taxon>
        <taxon>Coriobacteriia</taxon>
        <taxon>Coriobacteriales</taxon>
        <taxon>Coriobacteriaceae</taxon>
        <taxon>Enorma</taxon>
    </lineage>
</organism>
<gene>
    <name evidence="1" type="ORF">B5G21_09240</name>
</gene>
<comment type="caution">
    <text evidence="1">The sequence shown here is derived from an EMBL/GenBank/DDBJ whole genome shotgun (WGS) entry which is preliminary data.</text>
</comment>
<proteinExistence type="predicted"/>
<dbReference type="eggNOG" id="COG1193">
    <property type="taxonomic scope" value="Bacteria"/>
</dbReference>
<sequence>MPGDNFPGERIESLVDELEGIIEEAKPPFGKNAQFKVIETEVFFNILDEIRMSYPEEWQKSRRILKERDELLASAAAQADSIIADAQQQALTIAGEQEIVRLAQQQADDIRDRAQQYERETRYAAEDYAEQVFTHLEENLKSLTSTVARCRQQLNEGANTSNQNGAW</sequence>
<dbReference type="Proteomes" id="UP000196560">
    <property type="component" value="Unassembled WGS sequence"/>
</dbReference>
<keyword evidence="2" id="KW-1185">Reference proteome</keyword>
<dbReference type="GeneID" id="98653385"/>
<dbReference type="AlphaFoldDB" id="A0A1Y3TYP7"/>
<reference evidence="2" key="1">
    <citation type="submission" date="2017-04" db="EMBL/GenBank/DDBJ databases">
        <title>Function of individual gut microbiota members based on whole genome sequencing of pure cultures obtained from chicken caecum.</title>
        <authorList>
            <person name="Medvecky M."/>
            <person name="Cejkova D."/>
            <person name="Polansky O."/>
            <person name="Karasova D."/>
            <person name="Kubasova T."/>
            <person name="Cizek A."/>
            <person name="Rychlik I."/>
        </authorList>
    </citation>
    <scope>NUCLEOTIDE SEQUENCE [LARGE SCALE GENOMIC DNA]</scope>
    <source>
        <strain evidence="2">An70</strain>
    </source>
</reference>
<evidence type="ECO:0000313" key="1">
    <source>
        <dbReference type="EMBL" id="OUN41613.1"/>
    </source>
</evidence>
<dbReference type="RefSeq" id="WP_019128442.1">
    <property type="nucleotide sequence ID" value="NZ_CALUIC010000001.1"/>
</dbReference>
<accession>A0A1Y3TYP7</accession>
<dbReference type="EMBL" id="NFHO01000012">
    <property type="protein sequence ID" value="OUN41613.1"/>
    <property type="molecule type" value="Genomic_DNA"/>
</dbReference>
<dbReference type="STRING" id="1118060.GCA_000311845_01141"/>
<name>A0A1Y3TYP7_9ACTN</name>